<dbReference type="AlphaFoldDB" id="A0A0N1P9A0"/>
<keyword evidence="2" id="KW-0812">Transmembrane</keyword>
<feature type="transmembrane region" description="Helical" evidence="2">
    <location>
        <begin position="452"/>
        <end position="476"/>
    </location>
</feature>
<keyword evidence="2" id="KW-0472">Membrane</keyword>
<feature type="transmembrane region" description="Helical" evidence="2">
    <location>
        <begin position="416"/>
        <end position="440"/>
    </location>
</feature>
<dbReference type="EMBL" id="LJSK01000437">
    <property type="protein sequence ID" value="KPI83108.1"/>
    <property type="molecule type" value="Genomic_DNA"/>
</dbReference>
<feature type="compositionally biased region" description="Polar residues" evidence="1">
    <location>
        <begin position="42"/>
        <end position="55"/>
    </location>
</feature>
<evidence type="ECO:0000256" key="1">
    <source>
        <dbReference type="SAM" id="MobiDB-lite"/>
    </source>
</evidence>
<sequence>MSTMRTEADAFAVAVVAPDNAPHNPRRSSQEMQSSREPFNDGDNTTTVQESNTEFRSPEESIEDLVDRLIIHGDQCTEHLPIMTSPELRIIGKAVSFSLEKTVNGDKKVCYYTGLVSSVTAAAVTLMHVNCYTEKDFELYKKRERSFLKKKAVGTQNLKNGNSVRSSPSEGKPMNSIHALSLYGNVTEEEVRVEVQDGLAGNGENAALLRVDAAGSLAAATQFSIEVTEAEPVAFSEGQHAGSSVGESPPPIHSRARAAFRSKVSSHSVSFGPLPFASFQRKRLRNVRFCRDPRSSFYSLFEDPSKKLMDMQYLRMFVRRYLVHTSQCNNPDKIPLYTFVTSSSGCSSMDHELVNRVAREELLALMQIDKLIERNKKQQQNSENGLAPAAGVSPRRNAIFARTGVLFHTRIPHHSLVTGVVIAALIIICAFYISACMNVYSDPFISYFLLETVWVMAAALVVWALAAAATISHAFYMRIPLRKNFLLLVARGVLCVGAVVCSITFIIITITRMSHSAVYNYMVSQPDEYLCSFYQRKQCTGLDYTCSSRFRERALCPPSCTTGLLHDITCQSEMWTPIHLLYYPLVVVSVVILFVFTYSLLLTVRVVLVAHNIERMRP</sequence>
<comment type="caution">
    <text evidence="3">The sequence shown here is derived from an EMBL/GenBank/DDBJ whole genome shotgun (WGS) entry which is preliminary data.</text>
</comment>
<feature type="transmembrane region" description="Helical" evidence="2">
    <location>
        <begin position="581"/>
        <end position="608"/>
    </location>
</feature>
<feature type="transmembrane region" description="Helical" evidence="2">
    <location>
        <begin position="488"/>
        <end position="510"/>
    </location>
</feature>
<reference evidence="3 4" key="1">
    <citation type="journal article" date="2015" name="PLoS Pathog.">
        <title>Leptomonas seymouri: Adaptations to the Dixenous Life Cycle Analyzed by Genome Sequencing, Transcriptome Profiling and Co-infection with Leishmania donovani.</title>
        <authorList>
            <person name="Kraeva N."/>
            <person name="Butenko A."/>
            <person name="Hlavacova J."/>
            <person name="Kostygov A."/>
            <person name="Myskova J."/>
            <person name="Grybchuk D."/>
            <person name="Lestinova T."/>
            <person name="Votypka J."/>
            <person name="Volf P."/>
            <person name="Opperdoes F."/>
            <person name="Flegontov P."/>
            <person name="Lukes J."/>
            <person name="Yurchenko V."/>
        </authorList>
    </citation>
    <scope>NUCLEOTIDE SEQUENCE [LARGE SCALE GENOMIC DNA]</scope>
    <source>
        <strain evidence="3 4">ATCC 30220</strain>
    </source>
</reference>
<proteinExistence type="predicted"/>
<dbReference type="OMA" id="IITITRM"/>
<feature type="compositionally biased region" description="Low complexity" evidence="1">
    <location>
        <begin position="9"/>
        <end position="23"/>
    </location>
</feature>
<accession>A0A0N1P9A0</accession>
<gene>
    <name evidence="3" type="ORF">ABL78_7866</name>
</gene>
<dbReference type="VEuPathDB" id="TriTrypDB:Lsey_0437_0020"/>
<dbReference type="OrthoDB" id="264567at2759"/>
<protein>
    <submittedName>
        <fullName evidence="3">Uncharacterized protein</fullName>
    </submittedName>
</protein>
<evidence type="ECO:0000256" key="2">
    <source>
        <dbReference type="SAM" id="Phobius"/>
    </source>
</evidence>
<evidence type="ECO:0000313" key="3">
    <source>
        <dbReference type="EMBL" id="KPI83108.1"/>
    </source>
</evidence>
<evidence type="ECO:0000313" key="4">
    <source>
        <dbReference type="Proteomes" id="UP000038009"/>
    </source>
</evidence>
<feature type="region of interest" description="Disordered" evidence="1">
    <location>
        <begin position="1"/>
        <end position="57"/>
    </location>
</feature>
<organism evidence="3 4">
    <name type="scientific">Leptomonas seymouri</name>
    <dbReference type="NCBI Taxonomy" id="5684"/>
    <lineage>
        <taxon>Eukaryota</taxon>
        <taxon>Discoba</taxon>
        <taxon>Euglenozoa</taxon>
        <taxon>Kinetoplastea</taxon>
        <taxon>Metakinetoplastina</taxon>
        <taxon>Trypanosomatida</taxon>
        <taxon>Trypanosomatidae</taxon>
        <taxon>Leishmaniinae</taxon>
        <taxon>Leptomonas</taxon>
    </lineage>
</organism>
<name>A0A0N1P9A0_LEPSE</name>
<dbReference type="Proteomes" id="UP000038009">
    <property type="component" value="Unassembled WGS sequence"/>
</dbReference>
<keyword evidence="2" id="KW-1133">Transmembrane helix</keyword>
<keyword evidence="4" id="KW-1185">Reference proteome</keyword>